<evidence type="ECO:0008006" key="4">
    <source>
        <dbReference type="Google" id="ProtNLM"/>
    </source>
</evidence>
<organism evidence="2 3">
    <name type="scientific">Leptospira interrogans str. UI 12758</name>
    <dbReference type="NCBI Taxonomy" id="1049938"/>
    <lineage>
        <taxon>Bacteria</taxon>
        <taxon>Pseudomonadati</taxon>
        <taxon>Spirochaetota</taxon>
        <taxon>Spirochaetia</taxon>
        <taxon>Leptospirales</taxon>
        <taxon>Leptospiraceae</taxon>
        <taxon>Leptospira</taxon>
    </lineage>
</organism>
<evidence type="ECO:0000313" key="3">
    <source>
        <dbReference type="Proteomes" id="UP000001340"/>
    </source>
</evidence>
<reference evidence="2 3" key="1">
    <citation type="submission" date="2012-10" db="EMBL/GenBank/DDBJ databases">
        <authorList>
            <person name="Harkins D.M."/>
            <person name="Durkin A.S."/>
            <person name="Brinkac L.M."/>
            <person name="Haft D.H."/>
            <person name="Selengut J.D."/>
            <person name="Sanka R."/>
            <person name="DePew J."/>
            <person name="Purushe J."/>
            <person name="Chanthongthip A."/>
            <person name="Lattana O."/>
            <person name="Phetsouvanh R."/>
            <person name="Newton P.N."/>
            <person name="Vinetz J.M."/>
            <person name="Sutton G.G."/>
            <person name="Nierman W.C."/>
            <person name="Fouts D.E."/>
        </authorList>
    </citation>
    <scope>NUCLEOTIDE SEQUENCE [LARGE SCALE GENOMIC DNA]</scope>
    <source>
        <strain evidence="2 3">UI 12758</strain>
    </source>
</reference>
<dbReference type="Proteomes" id="UP000001340">
    <property type="component" value="Unassembled WGS sequence"/>
</dbReference>
<keyword evidence="1" id="KW-1133">Transmembrane helix</keyword>
<gene>
    <name evidence="2" type="ORF">LEP1GSC105_4023</name>
</gene>
<dbReference type="AlphaFoldDB" id="A0A0E2DB45"/>
<dbReference type="EMBL" id="AHNR02000005">
    <property type="protein sequence ID" value="EKR57129.1"/>
    <property type="molecule type" value="Genomic_DNA"/>
</dbReference>
<keyword evidence="1" id="KW-0472">Membrane</keyword>
<keyword evidence="1" id="KW-0812">Transmembrane</keyword>
<name>A0A0E2DB45_LEPIR</name>
<dbReference type="RefSeq" id="WP_000123158.1">
    <property type="nucleotide sequence ID" value="NZ_AHNR02000005.1"/>
</dbReference>
<feature type="transmembrane region" description="Helical" evidence="1">
    <location>
        <begin position="6"/>
        <end position="26"/>
    </location>
</feature>
<accession>A0A0E2DB45</accession>
<comment type="caution">
    <text evidence="2">The sequence shown here is derived from an EMBL/GenBank/DDBJ whole genome shotgun (WGS) entry which is preliminary data.</text>
</comment>
<sequence length="207" mass="24163">MTAEKIKLIIIYLIIMNLSCMTIGFYKDSYEYLDRNNIKIQNLNIQYKYKYIRRYGDGTMDLELKYEPNVIPYFAKNDELQVIVEGLFSDNSCKFQKEKTLNITILEEYNKGSNLSLNKLLSVLTLTLIPLSGEYEINVEIVLEKENKTKEFFSKSGRLNVYFSVLFLLGPNLIWSINQEKQKAIKFLIAEIVQSNIKKICPYGLFS</sequence>
<protein>
    <recommendedName>
        <fullName evidence="4">Lipoprotein</fullName>
    </recommendedName>
</protein>
<evidence type="ECO:0000313" key="2">
    <source>
        <dbReference type="EMBL" id="EKR57129.1"/>
    </source>
</evidence>
<evidence type="ECO:0000256" key="1">
    <source>
        <dbReference type="SAM" id="Phobius"/>
    </source>
</evidence>
<proteinExistence type="predicted"/>